<feature type="compositionally biased region" description="Polar residues" evidence="3">
    <location>
        <begin position="252"/>
        <end position="270"/>
    </location>
</feature>
<feature type="compositionally biased region" description="Polar residues" evidence="3">
    <location>
        <begin position="285"/>
        <end position="313"/>
    </location>
</feature>
<evidence type="ECO:0000256" key="2">
    <source>
        <dbReference type="PROSITE-ProRule" id="PRU00358"/>
    </source>
</evidence>
<feature type="region of interest" description="Disordered" evidence="3">
    <location>
        <begin position="37"/>
        <end position="59"/>
    </location>
</feature>
<evidence type="ECO:0000256" key="3">
    <source>
        <dbReference type="SAM" id="MobiDB-lite"/>
    </source>
</evidence>
<dbReference type="InterPro" id="IPR015947">
    <property type="entry name" value="PUA-like_sf"/>
</dbReference>
<feature type="compositionally biased region" description="Low complexity" evidence="3">
    <location>
        <begin position="463"/>
        <end position="477"/>
    </location>
</feature>
<keyword evidence="1 2" id="KW-0539">Nucleus</keyword>
<reference evidence="5 6" key="1">
    <citation type="submission" date="2024-04" db="EMBL/GenBank/DDBJ databases">
        <title>Phyllosticta paracitricarpa is synonymous to the EU quarantine fungus P. citricarpa based on phylogenomic analyses.</title>
        <authorList>
            <consortium name="Lawrence Berkeley National Laboratory"/>
            <person name="Van ingen-buijs V.A."/>
            <person name="Van westerhoven A.C."/>
            <person name="Haridas S."/>
            <person name="Skiadas P."/>
            <person name="Martin F."/>
            <person name="Groenewald J.Z."/>
            <person name="Crous P.W."/>
            <person name="Seidl M.F."/>
        </authorList>
    </citation>
    <scope>NUCLEOTIDE SEQUENCE [LARGE SCALE GENOMIC DNA]</scope>
    <source>
        <strain evidence="5 6">CBS 141358</strain>
    </source>
</reference>
<evidence type="ECO:0000313" key="6">
    <source>
        <dbReference type="Proteomes" id="UP001367316"/>
    </source>
</evidence>
<feature type="region of interest" description="Disordered" evidence="3">
    <location>
        <begin position="852"/>
        <end position="874"/>
    </location>
</feature>
<keyword evidence="6" id="KW-1185">Reference proteome</keyword>
<feature type="compositionally biased region" description="Basic and acidic residues" evidence="3">
    <location>
        <begin position="852"/>
        <end position="871"/>
    </location>
</feature>
<protein>
    <recommendedName>
        <fullName evidence="4">YDG domain-containing protein</fullName>
    </recommendedName>
</protein>
<dbReference type="InterPro" id="IPR045134">
    <property type="entry name" value="UHRF1/2-like"/>
</dbReference>
<feature type="region of interest" description="Disordered" evidence="3">
    <location>
        <begin position="186"/>
        <end position="331"/>
    </location>
</feature>
<feature type="compositionally biased region" description="Polar residues" evidence="3">
    <location>
        <begin position="527"/>
        <end position="539"/>
    </location>
</feature>
<feature type="compositionally biased region" description="Polar residues" evidence="3">
    <location>
        <begin position="210"/>
        <end position="223"/>
    </location>
</feature>
<dbReference type="InterPro" id="IPR036987">
    <property type="entry name" value="SRA-YDG_sf"/>
</dbReference>
<feature type="region of interest" description="Disordered" evidence="3">
    <location>
        <begin position="459"/>
        <end position="687"/>
    </location>
</feature>
<feature type="compositionally biased region" description="Low complexity" evidence="3">
    <location>
        <begin position="362"/>
        <end position="371"/>
    </location>
</feature>
<dbReference type="Pfam" id="PF02182">
    <property type="entry name" value="SAD_SRA"/>
    <property type="match status" value="1"/>
</dbReference>
<dbReference type="InterPro" id="IPR003105">
    <property type="entry name" value="SRA_YDG"/>
</dbReference>
<feature type="domain" description="YDG" evidence="4">
    <location>
        <begin position="1030"/>
        <end position="1167"/>
    </location>
</feature>
<feature type="compositionally biased region" description="Low complexity" evidence="3">
    <location>
        <begin position="188"/>
        <end position="209"/>
    </location>
</feature>
<dbReference type="EMBL" id="JBBPBF010000028">
    <property type="protein sequence ID" value="KAK7608599.1"/>
    <property type="molecule type" value="Genomic_DNA"/>
</dbReference>
<dbReference type="SMART" id="SM00466">
    <property type="entry name" value="SRA"/>
    <property type="match status" value="1"/>
</dbReference>
<feature type="region of interest" description="Disordered" evidence="3">
    <location>
        <begin position="354"/>
        <end position="417"/>
    </location>
</feature>
<organism evidence="5 6">
    <name type="scientific">Phyllosticta paracitricarpa</name>
    <dbReference type="NCBI Taxonomy" id="2016321"/>
    <lineage>
        <taxon>Eukaryota</taxon>
        <taxon>Fungi</taxon>
        <taxon>Dikarya</taxon>
        <taxon>Ascomycota</taxon>
        <taxon>Pezizomycotina</taxon>
        <taxon>Dothideomycetes</taxon>
        <taxon>Dothideomycetes incertae sedis</taxon>
        <taxon>Botryosphaeriales</taxon>
        <taxon>Phyllostictaceae</taxon>
        <taxon>Phyllosticta</taxon>
    </lineage>
</organism>
<feature type="compositionally biased region" description="Polar residues" evidence="3">
    <location>
        <begin position="398"/>
        <end position="417"/>
    </location>
</feature>
<feature type="compositionally biased region" description="Polar residues" evidence="3">
    <location>
        <begin position="230"/>
        <end position="241"/>
    </location>
</feature>
<feature type="compositionally biased region" description="Low complexity" evidence="3">
    <location>
        <begin position="645"/>
        <end position="655"/>
    </location>
</feature>
<dbReference type="Proteomes" id="UP001367316">
    <property type="component" value="Unassembled WGS sequence"/>
</dbReference>
<feature type="compositionally biased region" description="Basic and acidic residues" evidence="3">
    <location>
        <begin position="633"/>
        <end position="642"/>
    </location>
</feature>
<feature type="compositionally biased region" description="Low complexity" evidence="3">
    <location>
        <begin position="540"/>
        <end position="559"/>
    </location>
</feature>
<dbReference type="PANTHER" id="PTHR14140">
    <property type="entry name" value="E3 UBIQUITIN-PROTEIN LIGASE UHRF-RELATED"/>
    <property type="match status" value="1"/>
</dbReference>
<sequence>MGLDPAWVDEQVAWLKAPRLSTKELVARGRDRIRDQLAAAERERNAPIERNQTDSASPVMGLPHVAPSTLHQQNPSVHGAQKRKEPDWNLAANAYANGHPAQRPRVPAPRANPWSPYMTTPNPAQASYVPASSAINMGVSTTSLWNSAYAIGQNQAYTHGAPAVPNGNHGILSPDERVPVHQHIQQLPPTQTTVPASAPASASAVATPPRSNQNMRESQSQSHMAPPARNVSSTAPSSTVIIKQEAVASCPAQRSSTESNIHNSRSTTVEARSPTGPISGTSSPRRNSSLDVNTAQPQGRSSYHEPSNANRSRSPVEAQRATPSMPVDASPSIHNAEASALSPAIGETATIRRCPAIGGSGPQSPSSPTSGCATLPSTANVGESQGIDSNKTPEDQSHGSNASSSGRQQSADAERVQTVQSAVIMDAAEPLASATVSHPLNASQSSIVRSCESTDIHESHPWGAAAAPSPGTGSGTARVSPRSPLMVPMVPTPADDAMPVDEPSSQGQSDDHIEASSGTALPELDVSHSTPPTQNTETTSRASSSSIPSLVESSSESSSRGAPRIEGSIHQKRRRLVSFTTSRSNDDTCAAPVTLKKSTQISTGSSAASANPRDMPASSVAGVSPSNTGTKEINAETERKGSPIDSSDSASRRSSNGAHPTEPASNKAPHESRPARQPSYNVWSDRRCPSARHVSPAEMTSDVAPVNKEKEIPSKSANYMPAHVRHRLETKWPESNLSKYEALNQKQMDIIAYLAGKRIPERVVQANINMEALNRMERKTKNFQTNVSGDPYPTEFDCIQTKENYLTWQDKHPGAAPRHFPSPERDHFEHLVRKFAVQVSSDGFLAYQTELARRSTDEGRSTQTERAERTESASLLPKRKLTWPAWHEKIKPQQWQSRAKSGGFAGVDAKLGKIKQLMRGCAEKKTNAFDDIRRELHQLPFLEVTAVAVRKAQMLHVETGLPQLFESEYSKGVDYPWDIQADAFELYNRWCLRIFSTDLLRGIVKSQKAHNRSTDRIEPGFPGKSGAAYYGQGDLVNGQWWPTQLCTVRDGAHGSTQGGIYSVKDKAAFSIIVSGGSQYNDRDEGQELWYSGTNSTDGKYTENTQSLILSVEDKKPVRVIRSHNIHKKSSKFRPARGFRYDGLYDVVDFKVVDESKKACLFHMVRRPGQDPIRAEGKSMRPTQEEIAEYDKIKKMLNEVGSDA</sequence>
<proteinExistence type="predicted"/>
<feature type="compositionally biased region" description="Polar residues" evidence="3">
    <location>
        <begin position="375"/>
        <end position="390"/>
    </location>
</feature>
<comment type="caution">
    <text evidence="5">The sequence shown here is derived from an EMBL/GenBank/DDBJ whole genome shotgun (WGS) entry which is preliminary data.</text>
</comment>
<evidence type="ECO:0000259" key="4">
    <source>
        <dbReference type="PROSITE" id="PS51015"/>
    </source>
</evidence>
<evidence type="ECO:0000313" key="5">
    <source>
        <dbReference type="EMBL" id="KAK7608599.1"/>
    </source>
</evidence>
<feature type="compositionally biased region" description="Low complexity" evidence="3">
    <location>
        <begin position="273"/>
        <end position="284"/>
    </location>
</feature>
<comment type="subcellular location">
    <subcellularLocation>
        <location evidence="2">Nucleus</location>
    </subcellularLocation>
</comment>
<dbReference type="SUPFAM" id="SSF88697">
    <property type="entry name" value="PUA domain-like"/>
    <property type="match status" value="1"/>
</dbReference>
<evidence type="ECO:0000256" key="1">
    <source>
        <dbReference type="ARBA" id="ARBA00023242"/>
    </source>
</evidence>
<accession>A0ABR1N061</accession>
<dbReference type="Gene3D" id="2.30.280.10">
    <property type="entry name" value="SRA-YDG"/>
    <property type="match status" value="1"/>
</dbReference>
<feature type="compositionally biased region" description="Basic and acidic residues" evidence="3">
    <location>
        <begin position="37"/>
        <end position="47"/>
    </location>
</feature>
<dbReference type="PROSITE" id="PS51015">
    <property type="entry name" value="YDG"/>
    <property type="match status" value="1"/>
</dbReference>
<dbReference type="PANTHER" id="PTHR14140:SF27">
    <property type="entry name" value="OS04G0289800 PROTEIN"/>
    <property type="match status" value="1"/>
</dbReference>
<feature type="compositionally biased region" description="Polar residues" evidence="3">
    <location>
        <begin position="596"/>
        <end position="609"/>
    </location>
</feature>
<name>A0ABR1N061_9PEZI</name>
<gene>
    <name evidence="5" type="ORF">JOL62DRAFT_216359</name>
</gene>